<dbReference type="AlphaFoldDB" id="A0A0V0YMP5"/>
<sequence>MLRTIRLILKFKPTVREIVVSLTRSPTSGDESKEGGQETDCRHVHHHFQVYRSRNHAESFTCSEPAKSNPTRIGKWERWCRSFRRKLAHRTKRAIVELPTGDAGSDASFDRLAASDHPKAKSQGCQAQRPGRRVGGAGDDGGTRAASSVTVSLPLLKDLPCPRMETKPRRNPHRDGPRGGLWNRKRLESLSPNASQVEQETHVT</sequence>
<dbReference type="Proteomes" id="UP000054815">
    <property type="component" value="Unassembled WGS sequence"/>
</dbReference>
<feature type="compositionally biased region" description="Basic and acidic residues" evidence="1">
    <location>
        <begin position="164"/>
        <end position="177"/>
    </location>
</feature>
<name>A0A0V0YMP5_TRIPS</name>
<dbReference type="EMBL" id="JYDU01000003">
    <property type="protein sequence ID" value="KRY01440.1"/>
    <property type="molecule type" value="Genomic_DNA"/>
</dbReference>
<protein>
    <submittedName>
        <fullName evidence="2">Uncharacterized protein</fullName>
    </submittedName>
</protein>
<organism evidence="2 3">
    <name type="scientific">Trichinella pseudospiralis</name>
    <name type="common">Parasitic roundworm</name>
    <dbReference type="NCBI Taxonomy" id="6337"/>
    <lineage>
        <taxon>Eukaryota</taxon>
        <taxon>Metazoa</taxon>
        <taxon>Ecdysozoa</taxon>
        <taxon>Nematoda</taxon>
        <taxon>Enoplea</taxon>
        <taxon>Dorylaimia</taxon>
        <taxon>Trichinellida</taxon>
        <taxon>Trichinellidae</taxon>
        <taxon>Trichinella</taxon>
    </lineage>
</organism>
<comment type="caution">
    <text evidence="2">The sequence shown here is derived from an EMBL/GenBank/DDBJ whole genome shotgun (WGS) entry which is preliminary data.</text>
</comment>
<feature type="region of interest" description="Disordered" evidence="1">
    <location>
        <begin position="114"/>
        <end position="204"/>
    </location>
</feature>
<accession>A0A0V0YMP5</accession>
<evidence type="ECO:0000256" key="1">
    <source>
        <dbReference type="SAM" id="MobiDB-lite"/>
    </source>
</evidence>
<gene>
    <name evidence="2" type="ORF">T4E_8332</name>
</gene>
<evidence type="ECO:0000313" key="2">
    <source>
        <dbReference type="EMBL" id="KRY01440.1"/>
    </source>
</evidence>
<reference evidence="2 3" key="1">
    <citation type="submission" date="2015-01" db="EMBL/GenBank/DDBJ databases">
        <title>Evolution of Trichinella species and genotypes.</title>
        <authorList>
            <person name="Korhonen P.K."/>
            <person name="Edoardo P."/>
            <person name="Giuseppe L.R."/>
            <person name="Gasser R.B."/>
        </authorList>
    </citation>
    <scope>NUCLEOTIDE SEQUENCE [LARGE SCALE GENOMIC DNA]</scope>
    <source>
        <strain evidence="2">ISS141</strain>
    </source>
</reference>
<proteinExistence type="predicted"/>
<evidence type="ECO:0000313" key="3">
    <source>
        <dbReference type="Proteomes" id="UP000054815"/>
    </source>
</evidence>